<accession>A0A3D8JUA8</accession>
<proteinExistence type="predicted"/>
<dbReference type="InterPro" id="IPR025638">
    <property type="entry name" value="DUF4336"/>
</dbReference>
<organism evidence="1 2">
    <name type="scientific">Trinickia dinghuensis</name>
    <dbReference type="NCBI Taxonomy" id="2291023"/>
    <lineage>
        <taxon>Bacteria</taxon>
        <taxon>Pseudomonadati</taxon>
        <taxon>Pseudomonadota</taxon>
        <taxon>Betaproteobacteria</taxon>
        <taxon>Burkholderiales</taxon>
        <taxon>Burkholderiaceae</taxon>
        <taxon>Trinickia</taxon>
    </lineage>
</organism>
<dbReference type="PANTHER" id="PTHR33835">
    <property type="entry name" value="YALI0C07656P"/>
    <property type="match status" value="1"/>
</dbReference>
<dbReference type="PANTHER" id="PTHR33835:SF1">
    <property type="entry name" value="METALLO-BETA-LACTAMASE DOMAIN-CONTAINING PROTEIN"/>
    <property type="match status" value="1"/>
</dbReference>
<name>A0A3D8JUA8_9BURK</name>
<dbReference type="Proteomes" id="UP000256838">
    <property type="component" value="Unassembled WGS sequence"/>
</dbReference>
<keyword evidence="2" id="KW-1185">Reference proteome</keyword>
<dbReference type="InterPro" id="IPR036866">
    <property type="entry name" value="RibonucZ/Hydroxyglut_hydro"/>
</dbReference>
<reference evidence="1 2" key="1">
    <citation type="submission" date="2018-08" db="EMBL/GenBank/DDBJ databases">
        <title>Paraburkholderia sp. DHOM06 isolated from forest soil.</title>
        <authorList>
            <person name="Gao Z.-H."/>
            <person name="Qiu L.-H."/>
        </authorList>
    </citation>
    <scope>NUCLEOTIDE SEQUENCE [LARGE SCALE GENOMIC DNA]</scope>
    <source>
        <strain evidence="1 2">DHOM06</strain>
    </source>
</reference>
<dbReference type="Gene3D" id="3.60.15.10">
    <property type="entry name" value="Ribonuclease Z/Hydroxyacylglutathione hydrolase-like"/>
    <property type="match status" value="1"/>
</dbReference>
<dbReference type="Pfam" id="PF14234">
    <property type="entry name" value="DUF4336"/>
    <property type="match status" value="1"/>
</dbReference>
<evidence type="ECO:0000313" key="1">
    <source>
        <dbReference type="EMBL" id="RDU96657.1"/>
    </source>
</evidence>
<evidence type="ECO:0000313" key="2">
    <source>
        <dbReference type="Proteomes" id="UP000256838"/>
    </source>
</evidence>
<comment type="caution">
    <text evidence="1">The sequence shown here is derived from an EMBL/GenBank/DDBJ whole genome shotgun (WGS) entry which is preliminary data.</text>
</comment>
<protein>
    <submittedName>
        <fullName evidence="1">DUF4336 domain-containing protein</fullName>
    </submittedName>
</protein>
<dbReference type="RefSeq" id="WP_115535712.1">
    <property type="nucleotide sequence ID" value="NZ_QRGA01000013.1"/>
</dbReference>
<dbReference type="AlphaFoldDB" id="A0A3D8JUA8"/>
<dbReference type="EMBL" id="QRGA01000013">
    <property type="protein sequence ID" value="RDU96657.1"/>
    <property type="molecule type" value="Genomic_DNA"/>
</dbReference>
<dbReference type="SUPFAM" id="SSF56281">
    <property type="entry name" value="Metallo-hydrolase/oxidoreductase"/>
    <property type="match status" value="1"/>
</dbReference>
<dbReference type="OrthoDB" id="450111at2"/>
<sequence>MLTEFGPDLYFADGPAVPFYGFPYPTRMAVARLSSRETWVWSPIELTRDLADAVEAVGPVSHIVSPNKLHHLALSAWKRRWPEARLHAPPGLARKMKGFRFDAELGDEPDRQWIVDIDQVVFRGSFAMEEVVFFHRASRTAIFGDLIQRFPEAAATGWKGILLRLDDLVAPHGSTPREWRLSFLSRDAARAARQRVLDWKPERLLIAHGECVDSGATDVIAEALRWI</sequence>
<gene>
    <name evidence="1" type="ORF">DWV00_21875</name>
</gene>